<keyword evidence="3" id="KW-0378">Hydrolase</keyword>
<dbReference type="Proteomes" id="UP001179952">
    <property type="component" value="Unassembled WGS sequence"/>
</dbReference>
<evidence type="ECO:0000256" key="1">
    <source>
        <dbReference type="ARBA" id="ARBA00022670"/>
    </source>
</evidence>
<dbReference type="GO" id="GO:0008239">
    <property type="term" value="F:dipeptidyl-peptidase activity"/>
    <property type="evidence" value="ECO:0007669"/>
    <property type="project" value="TreeGrafter"/>
</dbReference>
<comment type="caution">
    <text evidence="4">The sequence shown here is derived from an EMBL/GenBank/DDBJ whole genome shotgun (WGS) entry which is preliminary data.</text>
</comment>
<keyword evidence="1" id="KW-0645">Protease</keyword>
<evidence type="ECO:0000313" key="4">
    <source>
        <dbReference type="EMBL" id="KAK1267567.1"/>
    </source>
</evidence>
<protein>
    <submittedName>
        <fullName evidence="4">Uncharacterized protein</fullName>
    </submittedName>
</protein>
<evidence type="ECO:0000256" key="2">
    <source>
        <dbReference type="ARBA" id="ARBA00022729"/>
    </source>
</evidence>
<reference evidence="4" key="1">
    <citation type="journal article" date="2023" name="Nat. Commun.">
        <title>Diploid and tetraploid genomes of Acorus and the evolution of monocots.</title>
        <authorList>
            <person name="Ma L."/>
            <person name="Liu K.W."/>
            <person name="Li Z."/>
            <person name="Hsiao Y.Y."/>
            <person name="Qi Y."/>
            <person name="Fu T."/>
            <person name="Tang G.D."/>
            <person name="Zhang D."/>
            <person name="Sun W.H."/>
            <person name="Liu D.K."/>
            <person name="Li Y."/>
            <person name="Chen G.Z."/>
            <person name="Liu X.D."/>
            <person name="Liao X.Y."/>
            <person name="Jiang Y.T."/>
            <person name="Yu X."/>
            <person name="Hao Y."/>
            <person name="Huang J."/>
            <person name="Zhao X.W."/>
            <person name="Ke S."/>
            <person name="Chen Y.Y."/>
            <person name="Wu W.L."/>
            <person name="Hsu J.L."/>
            <person name="Lin Y.F."/>
            <person name="Huang M.D."/>
            <person name="Li C.Y."/>
            <person name="Huang L."/>
            <person name="Wang Z.W."/>
            <person name="Zhao X."/>
            <person name="Zhong W.Y."/>
            <person name="Peng D.H."/>
            <person name="Ahmad S."/>
            <person name="Lan S."/>
            <person name="Zhang J.S."/>
            <person name="Tsai W.C."/>
            <person name="Van de Peer Y."/>
            <person name="Liu Z.J."/>
        </authorList>
    </citation>
    <scope>NUCLEOTIDE SEQUENCE</scope>
    <source>
        <strain evidence="4">SCP</strain>
    </source>
</reference>
<dbReference type="Gene3D" id="3.40.50.1820">
    <property type="entry name" value="alpha/beta hydrolase"/>
    <property type="match status" value="1"/>
</dbReference>
<reference evidence="4" key="2">
    <citation type="submission" date="2023-06" db="EMBL/GenBank/DDBJ databases">
        <authorList>
            <person name="Ma L."/>
            <person name="Liu K.-W."/>
            <person name="Li Z."/>
            <person name="Hsiao Y.-Y."/>
            <person name="Qi Y."/>
            <person name="Fu T."/>
            <person name="Tang G."/>
            <person name="Zhang D."/>
            <person name="Sun W.-H."/>
            <person name="Liu D.-K."/>
            <person name="Li Y."/>
            <person name="Chen G.-Z."/>
            <person name="Liu X.-D."/>
            <person name="Liao X.-Y."/>
            <person name="Jiang Y.-T."/>
            <person name="Yu X."/>
            <person name="Hao Y."/>
            <person name="Huang J."/>
            <person name="Zhao X.-W."/>
            <person name="Ke S."/>
            <person name="Chen Y.-Y."/>
            <person name="Wu W.-L."/>
            <person name="Hsu J.-L."/>
            <person name="Lin Y.-F."/>
            <person name="Huang M.-D."/>
            <person name="Li C.-Y."/>
            <person name="Huang L."/>
            <person name="Wang Z.-W."/>
            <person name="Zhao X."/>
            <person name="Zhong W.-Y."/>
            <person name="Peng D.-H."/>
            <person name="Ahmad S."/>
            <person name="Lan S."/>
            <person name="Zhang J.-S."/>
            <person name="Tsai W.-C."/>
            <person name="Van De Peer Y."/>
            <person name="Liu Z.-J."/>
        </authorList>
    </citation>
    <scope>NUCLEOTIDE SEQUENCE</scope>
    <source>
        <strain evidence="4">SCP</strain>
        <tissue evidence="4">Leaves</tissue>
    </source>
</reference>
<dbReference type="AlphaFoldDB" id="A0AAV9ATR7"/>
<name>A0AAV9ATR7_ACOGR</name>
<proteinExistence type="predicted"/>
<sequence>MFQDDEPYNINEFSNFCQKEFGVTPRPHWISMDFGGHKIKSVLKFLQKFSSNVIFTNGLRDPYNSGGVLENISDSVVAIRTQLWFSLLRY</sequence>
<dbReference type="EMBL" id="JAUJYN010000007">
    <property type="protein sequence ID" value="KAK1267567.1"/>
    <property type="molecule type" value="Genomic_DNA"/>
</dbReference>
<organism evidence="4 5">
    <name type="scientific">Acorus gramineus</name>
    <name type="common">Dwarf sweet flag</name>
    <dbReference type="NCBI Taxonomy" id="55184"/>
    <lineage>
        <taxon>Eukaryota</taxon>
        <taxon>Viridiplantae</taxon>
        <taxon>Streptophyta</taxon>
        <taxon>Embryophyta</taxon>
        <taxon>Tracheophyta</taxon>
        <taxon>Spermatophyta</taxon>
        <taxon>Magnoliopsida</taxon>
        <taxon>Liliopsida</taxon>
        <taxon>Acoraceae</taxon>
        <taxon>Acorus</taxon>
    </lineage>
</organism>
<gene>
    <name evidence="4" type="ORF">QJS04_geneDACA000290</name>
</gene>
<evidence type="ECO:0000313" key="5">
    <source>
        <dbReference type="Proteomes" id="UP001179952"/>
    </source>
</evidence>
<accession>A0AAV9ATR7</accession>
<dbReference type="GO" id="GO:0006508">
    <property type="term" value="P:proteolysis"/>
    <property type="evidence" value="ECO:0007669"/>
    <property type="project" value="UniProtKB-KW"/>
</dbReference>
<dbReference type="InterPro" id="IPR029058">
    <property type="entry name" value="AB_hydrolase_fold"/>
</dbReference>
<evidence type="ECO:0000256" key="3">
    <source>
        <dbReference type="ARBA" id="ARBA00022801"/>
    </source>
</evidence>
<dbReference type="PANTHER" id="PTHR11010:SF78">
    <property type="entry name" value="LYSOSOMAL PRO-X CARBOXYPEPTIDASE"/>
    <property type="match status" value="1"/>
</dbReference>
<keyword evidence="5" id="KW-1185">Reference proteome</keyword>
<keyword evidence="2" id="KW-0732">Signal</keyword>
<dbReference type="PANTHER" id="PTHR11010">
    <property type="entry name" value="PROTEASE S28 PRO-X CARBOXYPEPTIDASE-RELATED"/>
    <property type="match status" value="1"/>
</dbReference>